<name>A0A3D9QUP8_9BACL</name>
<dbReference type="AlphaFoldDB" id="A0A3D9QUP8"/>
<organism evidence="1 2">
    <name type="scientific">Paenibacillus taihuensis</name>
    <dbReference type="NCBI Taxonomy" id="1156355"/>
    <lineage>
        <taxon>Bacteria</taxon>
        <taxon>Bacillati</taxon>
        <taxon>Bacillota</taxon>
        <taxon>Bacilli</taxon>
        <taxon>Bacillales</taxon>
        <taxon>Paenibacillaceae</taxon>
        <taxon>Paenibacillus</taxon>
    </lineage>
</organism>
<comment type="caution">
    <text evidence="1">The sequence shown here is derived from an EMBL/GenBank/DDBJ whole genome shotgun (WGS) entry which is preliminary data.</text>
</comment>
<dbReference type="EMBL" id="QTTN01000042">
    <property type="protein sequence ID" value="REE67576.1"/>
    <property type="molecule type" value="Genomic_DNA"/>
</dbReference>
<evidence type="ECO:0000313" key="2">
    <source>
        <dbReference type="Proteomes" id="UP000256304"/>
    </source>
</evidence>
<proteinExistence type="predicted"/>
<keyword evidence="2" id="KW-1185">Reference proteome</keyword>
<protein>
    <submittedName>
        <fullName evidence="1">Uncharacterized protein</fullName>
    </submittedName>
</protein>
<gene>
    <name evidence="1" type="ORF">A8990_1423</name>
</gene>
<accession>A0A3D9QUP8</accession>
<sequence>MFAAAFGKGMFRKSADGRWTPADDGLPDGVIVNRLQVIDGSFFLCTNKGLFFHDSNSWFLTDITIPCYQVVKKSAILAAATEYGIWFKIGTQWKSVAYANKAIYDLLLTPQYYILGTSQGISLYDRYTDSAADFPLGTGVTSMAIVQSRLVGASMGGGLVLGNQRGGFIVSDFEDVTIYSLKSTETGVHACSSRGLYRIQMLESQVIMRSMLTGYPVTDLSSCGDCMYVSTLNWGLKKVVL</sequence>
<dbReference type="Proteomes" id="UP000256304">
    <property type="component" value="Unassembled WGS sequence"/>
</dbReference>
<evidence type="ECO:0000313" key="1">
    <source>
        <dbReference type="EMBL" id="REE67576.1"/>
    </source>
</evidence>
<reference evidence="1 2" key="1">
    <citation type="submission" date="2018-08" db="EMBL/GenBank/DDBJ databases">
        <title>Genomic Encyclopedia of Type Strains, Phase III (KMG-III): the genomes of soil and plant-associated and newly described type strains.</title>
        <authorList>
            <person name="Whitman W."/>
        </authorList>
    </citation>
    <scope>NUCLEOTIDE SEQUENCE [LARGE SCALE GENOMIC DNA]</scope>
    <source>
        <strain evidence="1 2">CGMCC 1.10966</strain>
    </source>
</reference>